<organism evidence="2 5">
    <name type="scientific">Acidovorax delafieldii</name>
    <name type="common">Pseudomonas delafieldii</name>
    <dbReference type="NCBI Taxonomy" id="47920"/>
    <lineage>
        <taxon>Bacteria</taxon>
        <taxon>Pseudomonadati</taxon>
        <taxon>Pseudomonadota</taxon>
        <taxon>Betaproteobacteria</taxon>
        <taxon>Burkholderiales</taxon>
        <taxon>Comamonadaceae</taxon>
        <taxon>Acidovorax</taxon>
    </lineage>
</organism>
<keyword evidence="1" id="KW-0732">Signal</keyword>
<gene>
    <name evidence="2" type="ORF">J2W88_002568</name>
    <name evidence="3" type="ORF">J2W93_002831</name>
</gene>
<dbReference type="AlphaFoldDB" id="A0AAJ2BWN9"/>
<name>A0AAJ2BWN9_ACIDE</name>
<sequence length="237" mass="24767">MRAAATIWLCVLAAPAVQAAGFGPPEGTLPIHPLPVTVPAGALSPLRSSALFREESSTGAAPTYYLGAGVAGSRLQIPDSPGATAWQVVPTAACARLEPVPPALLRTPAVQAVVVQQNPLPMECAAAFEGGCTSRDGKLRITTAFEGRRRAARVGGGFFGTEGTIDTTFYTGVRTLSIEHLPSRLALRMQERLNNSNGYSAPQTAIRYLPELQRLLLLGASEAQGMPMAHCVALPPG</sequence>
<protein>
    <submittedName>
        <fullName evidence="2">Uncharacterized protein</fullName>
    </submittedName>
</protein>
<dbReference type="EMBL" id="JAVDTS010000004">
    <property type="protein sequence ID" value="MDR6837990.1"/>
    <property type="molecule type" value="Genomic_DNA"/>
</dbReference>
<dbReference type="Proteomes" id="UP001253458">
    <property type="component" value="Unassembled WGS sequence"/>
</dbReference>
<evidence type="ECO:0000256" key="1">
    <source>
        <dbReference type="SAM" id="SignalP"/>
    </source>
</evidence>
<dbReference type="Proteomes" id="UP001249076">
    <property type="component" value="Unassembled WGS sequence"/>
</dbReference>
<feature type="chain" id="PRO_5042595361" evidence="1">
    <location>
        <begin position="20"/>
        <end position="237"/>
    </location>
</feature>
<dbReference type="RefSeq" id="WP_209819806.1">
    <property type="nucleotide sequence ID" value="NZ_JAVDTL010000003.1"/>
</dbReference>
<evidence type="ECO:0000313" key="4">
    <source>
        <dbReference type="Proteomes" id="UP001249076"/>
    </source>
</evidence>
<keyword evidence="4" id="KW-1185">Reference proteome</keyword>
<comment type="caution">
    <text evidence="2">The sequence shown here is derived from an EMBL/GenBank/DDBJ whole genome shotgun (WGS) entry which is preliminary data.</text>
</comment>
<proteinExistence type="predicted"/>
<accession>A0AAJ2BWN9</accession>
<evidence type="ECO:0000313" key="5">
    <source>
        <dbReference type="Proteomes" id="UP001253458"/>
    </source>
</evidence>
<dbReference type="EMBL" id="JAVDTL010000003">
    <property type="protein sequence ID" value="MDR6767293.1"/>
    <property type="molecule type" value="Genomic_DNA"/>
</dbReference>
<reference evidence="2 4" key="1">
    <citation type="submission" date="2023-07" db="EMBL/GenBank/DDBJ databases">
        <title>Sorghum-associated microbial communities from plants grown in Nebraska, USA.</title>
        <authorList>
            <person name="Schachtman D."/>
        </authorList>
    </citation>
    <scope>NUCLEOTIDE SEQUENCE</scope>
    <source>
        <strain evidence="3 4">BE105</strain>
        <strain evidence="2">BE69</strain>
    </source>
</reference>
<feature type="signal peptide" evidence="1">
    <location>
        <begin position="1"/>
        <end position="19"/>
    </location>
</feature>
<evidence type="ECO:0000313" key="2">
    <source>
        <dbReference type="EMBL" id="MDR6767293.1"/>
    </source>
</evidence>
<evidence type="ECO:0000313" key="3">
    <source>
        <dbReference type="EMBL" id="MDR6837990.1"/>
    </source>
</evidence>